<dbReference type="Pfam" id="PF03432">
    <property type="entry name" value="Relaxase"/>
    <property type="match status" value="1"/>
</dbReference>
<proteinExistence type="predicted"/>
<evidence type="ECO:0000313" key="6">
    <source>
        <dbReference type="Proteomes" id="UP001279553"/>
    </source>
</evidence>
<feature type="domain" description="TraI-like middle" evidence="4">
    <location>
        <begin position="212"/>
        <end position="304"/>
    </location>
</feature>
<feature type="compositionally biased region" description="Basic and acidic residues" evidence="1">
    <location>
        <begin position="409"/>
        <end position="419"/>
    </location>
</feature>
<evidence type="ECO:0000313" key="5">
    <source>
        <dbReference type="EMBL" id="MDX5929388.1"/>
    </source>
</evidence>
<protein>
    <submittedName>
        <fullName evidence="5">TraI/MobA(P) family conjugative relaxase</fullName>
    </submittedName>
</protein>
<name>A0AAW9DLN2_ACIAO</name>
<accession>A0AAW9DLN2</accession>
<dbReference type="EMBL" id="JAWXYB010000002">
    <property type="protein sequence ID" value="MDX5929388.1"/>
    <property type="molecule type" value="Genomic_DNA"/>
</dbReference>
<organism evidence="5 6">
    <name type="scientific">Acidiphilium acidophilum</name>
    <name type="common">Thiobacillus acidophilus</name>
    <dbReference type="NCBI Taxonomy" id="76588"/>
    <lineage>
        <taxon>Bacteria</taxon>
        <taxon>Pseudomonadati</taxon>
        <taxon>Pseudomonadota</taxon>
        <taxon>Alphaproteobacteria</taxon>
        <taxon>Acetobacterales</taxon>
        <taxon>Acidocellaceae</taxon>
        <taxon>Acidiphilium</taxon>
    </lineage>
</organism>
<sequence>MIVRRVPPKVTRASGFQQLARYVTAAMVPGQGEAGRAGAGAEIGADGRRGSQGVRRLGAYLGDQVRHGDRVAWIRITNCALADDLEVAIKVMDATQGINRRVKADANYHLVVAFPPGERPERQQIEAIEDRLVAGLGLSAHQRISALHGDKEHLHLHVAINLIHPETFKAAHLFRDHERLAAMAAELEVEHGLTRTNHGLPEPGRARVPDAAVAMRAHTGEEPFIDWVKRVAGPDLLEAGRNDRGGWAVLHEAAARHGLDIRPRGAGLVIGKRGEPALMMRASDLDRSMSFRKLTDRLGVYQPAGATVAAVVPESIYERTVRPEHRGEPGLWDRYVVERDGGRAGRGAALAAQIAAERAYRARIAAHYAAKFGEIKRLKVTIGIDPRIRYDALKREQRALLDRHRRESMTARERIRTEHPPAPGWPDWLRREAESGDRAALEALRQTAERQGRQERVGASMIRVPERSVEPRPTLGVKAKVGRNGDRTWRMEDGGTVLDTKEGVALLTPSPQAARLTLDLAHRRANGAPLEIGGDDRFRSSLLEASVTNRMEIRFVDPVLEAERDQRIRAIDEAEGWTAPEKRASTIMMFTAHRNAWPEPGDMCFYRGLEPSDTGEAQFVGTMRLRGADIALWQQGYLMMVQDISEHMMPLARTLVEGQAVDLADVHRAAAREAELSVEAIGAVGVGPEAERGREAEPERDLGFEMD</sequence>
<dbReference type="NCBIfam" id="NF041893">
    <property type="entry name" value="TraI_MobP_relax"/>
    <property type="match status" value="1"/>
</dbReference>
<dbReference type="RefSeq" id="WP_319612470.1">
    <property type="nucleotide sequence ID" value="NZ_JAWXYB010000002.1"/>
</dbReference>
<keyword evidence="6" id="KW-1185">Reference proteome</keyword>
<dbReference type="InterPro" id="IPR049751">
    <property type="entry name" value="TraI/MobA_relaxases"/>
</dbReference>
<evidence type="ECO:0000259" key="3">
    <source>
        <dbReference type="Pfam" id="PF18821"/>
    </source>
</evidence>
<feature type="domain" description="Large polyvalent protein-associated" evidence="3">
    <location>
        <begin position="478"/>
        <end position="567"/>
    </location>
</feature>
<evidence type="ECO:0000256" key="1">
    <source>
        <dbReference type="SAM" id="MobiDB-lite"/>
    </source>
</evidence>
<dbReference type="Pfam" id="PF18821">
    <property type="entry name" value="LPD7"/>
    <property type="match status" value="1"/>
</dbReference>
<dbReference type="InterPro" id="IPR054462">
    <property type="entry name" value="TraI_M"/>
</dbReference>
<dbReference type="Pfam" id="PF22863">
    <property type="entry name" value="TraI_middle"/>
    <property type="match status" value="1"/>
</dbReference>
<feature type="region of interest" description="Disordered" evidence="1">
    <location>
        <begin position="409"/>
        <end position="429"/>
    </location>
</feature>
<dbReference type="InterPro" id="IPR040677">
    <property type="entry name" value="LPD7"/>
</dbReference>
<evidence type="ECO:0000259" key="2">
    <source>
        <dbReference type="Pfam" id="PF03432"/>
    </source>
</evidence>
<dbReference type="Proteomes" id="UP001279553">
    <property type="component" value="Unassembled WGS sequence"/>
</dbReference>
<evidence type="ECO:0000259" key="4">
    <source>
        <dbReference type="Pfam" id="PF22863"/>
    </source>
</evidence>
<comment type="caution">
    <text evidence="5">The sequence shown here is derived from an EMBL/GenBank/DDBJ whole genome shotgun (WGS) entry which is preliminary data.</text>
</comment>
<dbReference type="AlphaFoldDB" id="A0AAW9DLN2"/>
<reference evidence="5 6" key="1">
    <citation type="submission" date="2023-11" db="EMBL/GenBank/DDBJ databases">
        <title>MicrobeMod: A computational toolkit for identifying prokaryotic methylation and restriction-modification with nanopore sequencing.</title>
        <authorList>
            <person name="Crits-Christoph A."/>
            <person name="Kang S.C."/>
            <person name="Lee H."/>
            <person name="Ostrov N."/>
        </authorList>
    </citation>
    <scope>NUCLEOTIDE SEQUENCE [LARGE SCALE GENOMIC DNA]</scope>
    <source>
        <strain evidence="5 6">DSMZ 700</strain>
    </source>
</reference>
<gene>
    <name evidence="5" type="primary">traI</name>
    <name evidence="5" type="ORF">SIL87_01230</name>
</gene>
<feature type="domain" description="MobA/VirD2-like nuclease" evidence="2">
    <location>
        <begin position="69"/>
        <end position="193"/>
    </location>
</feature>
<dbReference type="InterPro" id="IPR005094">
    <property type="entry name" value="Endonuclease_MobA/VirD2"/>
</dbReference>